<proteinExistence type="predicted"/>
<gene>
    <name evidence="2" type="ORF">OCV99_02600</name>
</gene>
<sequence length="191" mass="21420">MKIEKGQPGYLKAERNKLLAQTLIEFVIVVVLLIVGYVQTGTKLNLFTLVAVLGCLPASKVLVELITIFPYKTIDADKAAEIKEKTPLLTTAYDMVLTSREKIMPVDAIVISGGTICGYSKSKKVKPEETASYIKKMLQENRFDKVTVKIFPDYVAFLSRAEGMNSIAEIEREDTRKKEKKIRKIILSLSM</sequence>
<name>A0ABT2RJB4_9FIRM</name>
<organism evidence="2 3">
    <name type="scientific">Dorea acetigenes</name>
    <dbReference type="NCBI Taxonomy" id="2981787"/>
    <lineage>
        <taxon>Bacteria</taxon>
        <taxon>Bacillati</taxon>
        <taxon>Bacillota</taxon>
        <taxon>Clostridia</taxon>
        <taxon>Lachnospirales</taxon>
        <taxon>Lachnospiraceae</taxon>
        <taxon>Dorea</taxon>
    </lineage>
</organism>
<keyword evidence="1" id="KW-1133">Transmembrane helix</keyword>
<keyword evidence="3" id="KW-1185">Reference proteome</keyword>
<keyword evidence="1" id="KW-0812">Transmembrane</keyword>
<dbReference type="RefSeq" id="WP_158367866.1">
    <property type="nucleotide sequence ID" value="NZ_JAOQJU010000002.1"/>
</dbReference>
<protein>
    <submittedName>
        <fullName evidence="2">Uncharacterized protein</fullName>
    </submittedName>
</protein>
<feature type="transmembrane region" description="Helical" evidence="1">
    <location>
        <begin position="18"/>
        <end position="38"/>
    </location>
</feature>
<dbReference type="EMBL" id="JAOQJU010000002">
    <property type="protein sequence ID" value="MCU6685453.1"/>
    <property type="molecule type" value="Genomic_DNA"/>
</dbReference>
<reference evidence="2 3" key="1">
    <citation type="journal article" date="2021" name="ISME Commun">
        <title>Automated analysis of genomic sequences facilitates high-throughput and comprehensive description of bacteria.</title>
        <authorList>
            <person name="Hitch T.C.A."/>
        </authorList>
    </citation>
    <scope>NUCLEOTIDE SEQUENCE [LARGE SCALE GENOMIC DNA]</scope>
    <source>
        <strain evidence="2 3">Sanger_03</strain>
    </source>
</reference>
<evidence type="ECO:0000313" key="2">
    <source>
        <dbReference type="EMBL" id="MCU6685453.1"/>
    </source>
</evidence>
<comment type="caution">
    <text evidence="2">The sequence shown here is derived from an EMBL/GenBank/DDBJ whole genome shotgun (WGS) entry which is preliminary data.</text>
</comment>
<keyword evidence="1" id="KW-0472">Membrane</keyword>
<evidence type="ECO:0000313" key="3">
    <source>
        <dbReference type="Proteomes" id="UP001652431"/>
    </source>
</evidence>
<accession>A0ABT2RJB4</accession>
<dbReference type="Proteomes" id="UP001652431">
    <property type="component" value="Unassembled WGS sequence"/>
</dbReference>
<evidence type="ECO:0000256" key="1">
    <source>
        <dbReference type="SAM" id="Phobius"/>
    </source>
</evidence>
<feature type="transmembrane region" description="Helical" evidence="1">
    <location>
        <begin position="44"/>
        <end position="63"/>
    </location>
</feature>